<dbReference type="AlphaFoldDB" id="A0A4R3LKJ4"/>
<evidence type="ECO:0000313" key="7">
    <source>
        <dbReference type="EMBL" id="TCT00056.1"/>
    </source>
</evidence>
<name>A0A4R3LKJ4_9GAMM</name>
<feature type="transmembrane region" description="Helical" evidence="5">
    <location>
        <begin position="213"/>
        <end position="231"/>
    </location>
</feature>
<dbReference type="EMBL" id="SMAF01000004">
    <property type="protein sequence ID" value="TCT00056.1"/>
    <property type="molecule type" value="Genomic_DNA"/>
</dbReference>
<gene>
    <name evidence="7" type="ORF">EDC25_10443</name>
</gene>
<dbReference type="Pfam" id="PF00892">
    <property type="entry name" value="EamA"/>
    <property type="match status" value="2"/>
</dbReference>
<evidence type="ECO:0000256" key="1">
    <source>
        <dbReference type="ARBA" id="ARBA00004141"/>
    </source>
</evidence>
<sequence length="309" mass="33742">MIRAAALPSQPLTGRGVALMIGSVLCFALMAITIRLASDQLHPFQIAFFRNLFGLVFTLPLIWRAGLSLLRTDRLRLYFLRCLTGLSAMLTGFWALVHLPLAQAVALSYTTPLFVTILAVLVLGEVVRARRWSAVAIGFVGVLVILRPGVDGLQFAALVAIASSALSASSAISIKFLSRTEPADAIVIWMVLIMTPMSLLPALPVWVPPEPMSWLWVILTGGLGTLGHLCMTRAYKLADVSALQPLNFLQLPIVAFIAWLLFAEHVDAWTVVGATIIFSSTFYIARREARLHRAKVIDPEIGAESMPNR</sequence>
<feature type="transmembrane region" description="Helical" evidence="5">
    <location>
        <begin position="103"/>
        <end position="124"/>
    </location>
</feature>
<feature type="transmembrane region" description="Helical" evidence="5">
    <location>
        <begin position="131"/>
        <end position="149"/>
    </location>
</feature>
<dbReference type="Proteomes" id="UP000294599">
    <property type="component" value="Unassembled WGS sequence"/>
</dbReference>
<feature type="transmembrane region" description="Helical" evidence="5">
    <location>
        <begin position="186"/>
        <end position="207"/>
    </location>
</feature>
<evidence type="ECO:0000313" key="8">
    <source>
        <dbReference type="Proteomes" id="UP000294599"/>
    </source>
</evidence>
<feature type="transmembrane region" description="Helical" evidence="5">
    <location>
        <begin position="12"/>
        <end position="34"/>
    </location>
</feature>
<reference evidence="7 8" key="1">
    <citation type="submission" date="2019-03" db="EMBL/GenBank/DDBJ databases">
        <title>Genomic Encyclopedia of Type Strains, Phase IV (KMG-IV): sequencing the most valuable type-strain genomes for metagenomic binning, comparative biology and taxonomic classification.</title>
        <authorList>
            <person name="Goeker M."/>
        </authorList>
    </citation>
    <scope>NUCLEOTIDE SEQUENCE [LARGE SCALE GENOMIC DNA]</scope>
    <source>
        <strain evidence="7 8">DSM 21944</strain>
    </source>
</reference>
<keyword evidence="2 5" id="KW-0812">Transmembrane</keyword>
<dbReference type="InterPro" id="IPR000620">
    <property type="entry name" value="EamA_dom"/>
</dbReference>
<feature type="transmembrane region" description="Helical" evidence="5">
    <location>
        <begin position="46"/>
        <end position="66"/>
    </location>
</feature>
<evidence type="ECO:0000256" key="5">
    <source>
        <dbReference type="SAM" id="Phobius"/>
    </source>
</evidence>
<keyword evidence="8" id="KW-1185">Reference proteome</keyword>
<evidence type="ECO:0000256" key="4">
    <source>
        <dbReference type="ARBA" id="ARBA00023136"/>
    </source>
</evidence>
<comment type="caution">
    <text evidence="7">The sequence shown here is derived from an EMBL/GenBank/DDBJ whole genome shotgun (WGS) entry which is preliminary data.</text>
</comment>
<keyword evidence="3 5" id="KW-1133">Transmembrane helix</keyword>
<dbReference type="PANTHER" id="PTHR22911:SF6">
    <property type="entry name" value="SOLUTE CARRIER FAMILY 35 MEMBER G1"/>
    <property type="match status" value="1"/>
</dbReference>
<dbReference type="SUPFAM" id="SSF103481">
    <property type="entry name" value="Multidrug resistance efflux transporter EmrE"/>
    <property type="match status" value="2"/>
</dbReference>
<dbReference type="InterPro" id="IPR037185">
    <property type="entry name" value="EmrE-like"/>
</dbReference>
<comment type="subcellular location">
    <subcellularLocation>
        <location evidence="1">Membrane</location>
        <topology evidence="1">Multi-pass membrane protein</topology>
    </subcellularLocation>
</comment>
<protein>
    <submittedName>
        <fullName evidence="7">EamA domain-containing membrane protein RarD</fullName>
    </submittedName>
</protein>
<keyword evidence="4 5" id="KW-0472">Membrane</keyword>
<proteinExistence type="predicted"/>
<dbReference type="GO" id="GO:0016020">
    <property type="term" value="C:membrane"/>
    <property type="evidence" value="ECO:0007669"/>
    <property type="project" value="UniProtKB-SubCell"/>
</dbReference>
<accession>A0A4R3LKJ4</accession>
<feature type="domain" description="EamA" evidence="6">
    <location>
        <begin position="155"/>
        <end position="284"/>
    </location>
</feature>
<feature type="domain" description="EamA" evidence="6">
    <location>
        <begin position="15"/>
        <end position="146"/>
    </location>
</feature>
<dbReference type="PANTHER" id="PTHR22911">
    <property type="entry name" value="ACYL-MALONYL CONDENSING ENZYME-RELATED"/>
    <property type="match status" value="1"/>
</dbReference>
<evidence type="ECO:0000259" key="6">
    <source>
        <dbReference type="Pfam" id="PF00892"/>
    </source>
</evidence>
<feature type="transmembrane region" description="Helical" evidence="5">
    <location>
        <begin position="243"/>
        <end position="262"/>
    </location>
</feature>
<feature type="transmembrane region" description="Helical" evidence="5">
    <location>
        <begin position="78"/>
        <end position="97"/>
    </location>
</feature>
<evidence type="ECO:0000256" key="3">
    <source>
        <dbReference type="ARBA" id="ARBA00022989"/>
    </source>
</evidence>
<feature type="transmembrane region" description="Helical" evidence="5">
    <location>
        <begin position="268"/>
        <end position="285"/>
    </location>
</feature>
<feature type="transmembrane region" description="Helical" evidence="5">
    <location>
        <begin position="155"/>
        <end position="174"/>
    </location>
</feature>
<organism evidence="7 8">
    <name type="scientific">Pseudofulvimonas gallinarii</name>
    <dbReference type="NCBI Taxonomy" id="634155"/>
    <lineage>
        <taxon>Bacteria</taxon>
        <taxon>Pseudomonadati</taxon>
        <taxon>Pseudomonadota</taxon>
        <taxon>Gammaproteobacteria</taxon>
        <taxon>Lysobacterales</taxon>
        <taxon>Rhodanobacteraceae</taxon>
        <taxon>Pseudofulvimonas</taxon>
    </lineage>
</organism>
<evidence type="ECO:0000256" key="2">
    <source>
        <dbReference type="ARBA" id="ARBA00022692"/>
    </source>
</evidence>